<name>C9MRZ4_9BACT</name>
<dbReference type="HOGENOM" id="CLU_177771_0_0_10"/>
<comment type="caution">
    <text evidence="1">The sequence shown here is derived from an EMBL/GenBank/DDBJ whole genome shotgun (WGS) entry which is preliminary data.</text>
</comment>
<dbReference type="STRING" id="649761.HMPREF0973_02407"/>
<dbReference type="EMBL" id="ACVA01000057">
    <property type="protein sequence ID" value="EEX17763.1"/>
    <property type="molecule type" value="Genomic_DNA"/>
</dbReference>
<dbReference type="AlphaFoldDB" id="C9MRZ4"/>
<dbReference type="Proteomes" id="UP000003327">
    <property type="component" value="Unassembled WGS sequence"/>
</dbReference>
<protein>
    <submittedName>
        <fullName evidence="1">Uncharacterized protein</fullName>
    </submittedName>
</protein>
<evidence type="ECO:0000313" key="1">
    <source>
        <dbReference type="EMBL" id="EEX17763.1"/>
    </source>
</evidence>
<accession>C9MRZ4</accession>
<sequence length="92" mass="10674">MIIFENMKKRVFRVRMQYIVDGVFDVVAESKEDARQKVLQDCGLVMGGSIHSTLPDDEINFSSNALNNSWAFDRHPNKRIDRITKVQKYPSK</sequence>
<reference evidence="1 2" key="1">
    <citation type="submission" date="2009-09" db="EMBL/GenBank/DDBJ databases">
        <authorList>
            <person name="Weinstock G."/>
            <person name="Sodergren E."/>
            <person name="Clifton S."/>
            <person name="Fulton L."/>
            <person name="Fulton B."/>
            <person name="Courtney L."/>
            <person name="Fronick C."/>
            <person name="Harrison M."/>
            <person name="Strong C."/>
            <person name="Farmer C."/>
            <person name="Delahaunty K."/>
            <person name="Markovic C."/>
            <person name="Hall O."/>
            <person name="Minx P."/>
            <person name="Tomlinson C."/>
            <person name="Mitreva M."/>
            <person name="Nelson J."/>
            <person name="Hou S."/>
            <person name="Wollam A."/>
            <person name="Pepin K.H."/>
            <person name="Johnson M."/>
            <person name="Bhonagiri V."/>
            <person name="Nash W.E."/>
            <person name="Warren W."/>
            <person name="Chinwalla A."/>
            <person name="Mardis E.R."/>
            <person name="Wilson R.K."/>
        </authorList>
    </citation>
    <scope>NUCLEOTIDE SEQUENCE [LARGE SCALE GENOMIC DNA]</scope>
    <source>
        <strain evidence="1 2">F0319</strain>
    </source>
</reference>
<keyword evidence="2" id="KW-1185">Reference proteome</keyword>
<gene>
    <name evidence="1" type="ORF">HMPREF0973_02407</name>
</gene>
<organism evidence="1 2">
    <name type="scientific">Prevotella veroralis F0319</name>
    <dbReference type="NCBI Taxonomy" id="649761"/>
    <lineage>
        <taxon>Bacteria</taxon>
        <taxon>Pseudomonadati</taxon>
        <taxon>Bacteroidota</taxon>
        <taxon>Bacteroidia</taxon>
        <taxon>Bacteroidales</taxon>
        <taxon>Prevotellaceae</taxon>
        <taxon>Prevotella</taxon>
    </lineage>
</organism>
<proteinExistence type="predicted"/>
<evidence type="ECO:0000313" key="2">
    <source>
        <dbReference type="Proteomes" id="UP000003327"/>
    </source>
</evidence>